<keyword evidence="4 5" id="KW-0472">Membrane</keyword>
<evidence type="ECO:0000256" key="5">
    <source>
        <dbReference type="SAM" id="Phobius"/>
    </source>
</evidence>
<feature type="transmembrane region" description="Helical" evidence="5">
    <location>
        <begin position="56"/>
        <end position="89"/>
    </location>
</feature>
<keyword evidence="7" id="KW-1185">Reference proteome</keyword>
<dbReference type="Proteomes" id="UP000281498">
    <property type="component" value="Unassembled WGS sequence"/>
</dbReference>
<evidence type="ECO:0000256" key="2">
    <source>
        <dbReference type="ARBA" id="ARBA00022692"/>
    </source>
</evidence>
<evidence type="ECO:0000313" key="6">
    <source>
        <dbReference type="EMBL" id="RKL67701.1"/>
    </source>
</evidence>
<dbReference type="InterPro" id="IPR019109">
    <property type="entry name" value="MamF_MmsF"/>
</dbReference>
<reference evidence="6 7" key="1">
    <citation type="submission" date="2017-10" db="EMBL/GenBank/DDBJ databases">
        <title>Bacillus sp. nov., a halophilic bacterium isolated from a Keqin Lake.</title>
        <authorList>
            <person name="Wang H."/>
        </authorList>
    </citation>
    <scope>NUCLEOTIDE SEQUENCE [LARGE SCALE GENOMIC DNA]</scope>
    <source>
        <strain evidence="6 7">KCTC 13187</strain>
    </source>
</reference>
<gene>
    <name evidence="6" type="ORF">CR203_10155</name>
</gene>
<name>A0A3A9KB55_9BACI</name>
<keyword evidence="2 5" id="KW-0812">Transmembrane</keyword>
<dbReference type="RefSeq" id="WP_110935137.1">
    <property type="nucleotide sequence ID" value="NZ_KZ614146.1"/>
</dbReference>
<protein>
    <recommendedName>
        <fullName evidence="8">DUF4870 domain-containing protein</fullName>
    </recommendedName>
</protein>
<evidence type="ECO:0000256" key="4">
    <source>
        <dbReference type="ARBA" id="ARBA00023136"/>
    </source>
</evidence>
<dbReference type="OrthoDB" id="9808930at2"/>
<proteinExistence type="predicted"/>
<evidence type="ECO:0008006" key="8">
    <source>
        <dbReference type="Google" id="ProtNLM"/>
    </source>
</evidence>
<accession>A0A3A9KB55</accession>
<dbReference type="AlphaFoldDB" id="A0A3A9KB55"/>
<evidence type="ECO:0000256" key="3">
    <source>
        <dbReference type="ARBA" id="ARBA00022989"/>
    </source>
</evidence>
<comment type="caution">
    <text evidence="6">The sequence shown here is derived from an EMBL/GenBank/DDBJ whole genome shotgun (WGS) entry which is preliminary data.</text>
</comment>
<evidence type="ECO:0000313" key="7">
    <source>
        <dbReference type="Proteomes" id="UP000281498"/>
    </source>
</evidence>
<dbReference type="EMBL" id="PDOE01000003">
    <property type="protein sequence ID" value="RKL67701.1"/>
    <property type="molecule type" value="Genomic_DNA"/>
</dbReference>
<sequence>MISKEEKTLAMLIYLISYFTVFIGPVIIWILKKDESEFIDYHGKEYLNFLISITVYSIISGLFVLILIGILMLAIVGVAGFILTIIAAIKAYDGEYYKFPLIFRLIK</sequence>
<feature type="transmembrane region" description="Helical" evidence="5">
    <location>
        <begin position="12"/>
        <end position="31"/>
    </location>
</feature>
<keyword evidence="3 5" id="KW-1133">Transmembrane helix</keyword>
<comment type="subcellular location">
    <subcellularLocation>
        <location evidence="1">Membrane</location>
        <topology evidence="1">Multi-pass membrane protein</topology>
    </subcellularLocation>
</comment>
<evidence type="ECO:0000256" key="1">
    <source>
        <dbReference type="ARBA" id="ARBA00004141"/>
    </source>
</evidence>
<organism evidence="6 7">
    <name type="scientific">Salipaludibacillus neizhouensis</name>
    <dbReference type="NCBI Taxonomy" id="885475"/>
    <lineage>
        <taxon>Bacteria</taxon>
        <taxon>Bacillati</taxon>
        <taxon>Bacillota</taxon>
        <taxon>Bacilli</taxon>
        <taxon>Bacillales</taxon>
        <taxon>Bacillaceae</taxon>
    </lineage>
</organism>
<dbReference type="Pfam" id="PF09685">
    <property type="entry name" value="MamF_MmsF"/>
    <property type="match status" value="1"/>
</dbReference>